<evidence type="ECO:0000313" key="1">
    <source>
        <dbReference type="EMBL" id="MFD2921871.1"/>
    </source>
</evidence>
<accession>A0ABW6AB36</accession>
<dbReference type="Gene3D" id="1.20.1440.60">
    <property type="entry name" value="23S rRNA-intervening sequence"/>
    <property type="match status" value="1"/>
</dbReference>
<protein>
    <submittedName>
        <fullName evidence="1">Four helix bundle protein</fullName>
    </submittedName>
</protein>
<dbReference type="InterPro" id="IPR036583">
    <property type="entry name" value="23S_rRNA_IVS_sf"/>
</dbReference>
<dbReference type="NCBIfam" id="TIGR02436">
    <property type="entry name" value="four helix bundle protein"/>
    <property type="match status" value="1"/>
</dbReference>
<dbReference type="PANTHER" id="PTHR38471">
    <property type="entry name" value="FOUR HELIX BUNDLE PROTEIN"/>
    <property type="match status" value="1"/>
</dbReference>
<dbReference type="PANTHER" id="PTHR38471:SF2">
    <property type="entry name" value="FOUR HELIX BUNDLE PROTEIN"/>
    <property type="match status" value="1"/>
</dbReference>
<name>A0ABW6AB36_9BACT</name>
<dbReference type="Pfam" id="PF05635">
    <property type="entry name" value="23S_rRNA_IVP"/>
    <property type="match status" value="1"/>
</dbReference>
<gene>
    <name evidence="1" type="ORF">ACFS6H_19285</name>
</gene>
<proteinExistence type="predicted"/>
<reference evidence="2" key="1">
    <citation type="journal article" date="2019" name="Int. J. Syst. Evol. Microbiol.">
        <title>The Global Catalogue of Microorganisms (GCM) 10K type strain sequencing project: providing services to taxonomists for standard genome sequencing and annotation.</title>
        <authorList>
            <consortium name="The Broad Institute Genomics Platform"/>
            <consortium name="The Broad Institute Genome Sequencing Center for Infectious Disease"/>
            <person name="Wu L."/>
            <person name="Ma J."/>
        </authorList>
    </citation>
    <scope>NUCLEOTIDE SEQUENCE [LARGE SCALE GENOMIC DNA]</scope>
    <source>
        <strain evidence="2">KCTC 23299</strain>
    </source>
</reference>
<dbReference type="RefSeq" id="WP_386103593.1">
    <property type="nucleotide sequence ID" value="NZ_JBHUOZ010000003.1"/>
</dbReference>
<dbReference type="InterPro" id="IPR012657">
    <property type="entry name" value="23S_rRNA-intervening_sequence"/>
</dbReference>
<comment type="caution">
    <text evidence="1">The sequence shown here is derived from an EMBL/GenBank/DDBJ whole genome shotgun (WGS) entry which is preliminary data.</text>
</comment>
<keyword evidence="2" id="KW-1185">Reference proteome</keyword>
<organism evidence="1 2">
    <name type="scientific">Terrimonas rubra</name>
    <dbReference type="NCBI Taxonomy" id="1035890"/>
    <lineage>
        <taxon>Bacteria</taxon>
        <taxon>Pseudomonadati</taxon>
        <taxon>Bacteroidota</taxon>
        <taxon>Chitinophagia</taxon>
        <taxon>Chitinophagales</taxon>
        <taxon>Chitinophagaceae</taxon>
        <taxon>Terrimonas</taxon>
    </lineage>
</organism>
<sequence length="86" mass="9786">MEDQLLRSSFSAAANYRAACKAQSYKAFVAKLSIAFEEIDESLFWLETIKDLKLIPEEKLELIVKEADELTRILASSRKTSQTQKS</sequence>
<dbReference type="SUPFAM" id="SSF158446">
    <property type="entry name" value="IVS-encoded protein-like"/>
    <property type="match status" value="1"/>
</dbReference>
<dbReference type="EMBL" id="JBHUOZ010000003">
    <property type="protein sequence ID" value="MFD2921871.1"/>
    <property type="molecule type" value="Genomic_DNA"/>
</dbReference>
<evidence type="ECO:0000313" key="2">
    <source>
        <dbReference type="Proteomes" id="UP001597511"/>
    </source>
</evidence>
<dbReference type="Proteomes" id="UP001597511">
    <property type="component" value="Unassembled WGS sequence"/>
</dbReference>